<accession>R0M555</accession>
<proteinExistence type="predicted"/>
<protein>
    <submittedName>
        <fullName evidence="2">Uncharacterized protein</fullName>
    </submittedName>
</protein>
<gene>
    <name evidence="2" type="ORF">Anapl_12657</name>
</gene>
<keyword evidence="3" id="KW-1185">Reference proteome</keyword>
<dbReference type="AlphaFoldDB" id="R0M555"/>
<reference evidence="3" key="1">
    <citation type="journal article" date="2013" name="Nat. Genet.">
        <title>The duck genome and transcriptome provide insight into an avian influenza virus reservoir species.</title>
        <authorList>
            <person name="Huang Y."/>
            <person name="Li Y."/>
            <person name="Burt D.W."/>
            <person name="Chen H."/>
            <person name="Zhang Y."/>
            <person name="Qian W."/>
            <person name="Kim H."/>
            <person name="Gan S."/>
            <person name="Zhao Y."/>
            <person name="Li J."/>
            <person name="Yi K."/>
            <person name="Feng H."/>
            <person name="Zhu P."/>
            <person name="Li B."/>
            <person name="Liu Q."/>
            <person name="Fairley S."/>
            <person name="Magor K.E."/>
            <person name="Du Z."/>
            <person name="Hu X."/>
            <person name="Goodman L."/>
            <person name="Tafer H."/>
            <person name="Vignal A."/>
            <person name="Lee T."/>
            <person name="Kim K.W."/>
            <person name="Sheng Z."/>
            <person name="An Y."/>
            <person name="Searle S."/>
            <person name="Herrero J."/>
            <person name="Groenen M.A."/>
            <person name="Crooijmans R.P."/>
            <person name="Faraut T."/>
            <person name="Cai Q."/>
            <person name="Webster R.G."/>
            <person name="Aldridge J.R."/>
            <person name="Warren W.C."/>
            <person name="Bartschat S."/>
            <person name="Kehr S."/>
            <person name="Marz M."/>
            <person name="Stadler P.F."/>
            <person name="Smith J."/>
            <person name="Kraus R.H."/>
            <person name="Zhao Y."/>
            <person name="Ren L."/>
            <person name="Fei J."/>
            <person name="Morisson M."/>
            <person name="Kaiser P."/>
            <person name="Griffin D.K."/>
            <person name="Rao M."/>
            <person name="Pitel F."/>
            <person name="Wang J."/>
            <person name="Li N."/>
        </authorList>
    </citation>
    <scope>NUCLEOTIDE SEQUENCE [LARGE SCALE GENOMIC DNA]</scope>
</reference>
<dbReference type="EMBL" id="KB742496">
    <property type="protein sequence ID" value="EOB07773.1"/>
    <property type="molecule type" value="Genomic_DNA"/>
</dbReference>
<evidence type="ECO:0000313" key="3">
    <source>
        <dbReference type="Proteomes" id="UP000296049"/>
    </source>
</evidence>
<evidence type="ECO:0000313" key="2">
    <source>
        <dbReference type="EMBL" id="EOB07773.1"/>
    </source>
</evidence>
<organism evidence="2 3">
    <name type="scientific">Anas platyrhynchos</name>
    <name type="common">Mallard</name>
    <name type="synonym">Anas boschas</name>
    <dbReference type="NCBI Taxonomy" id="8839"/>
    <lineage>
        <taxon>Eukaryota</taxon>
        <taxon>Metazoa</taxon>
        <taxon>Chordata</taxon>
        <taxon>Craniata</taxon>
        <taxon>Vertebrata</taxon>
        <taxon>Euteleostomi</taxon>
        <taxon>Archelosauria</taxon>
        <taxon>Archosauria</taxon>
        <taxon>Dinosauria</taxon>
        <taxon>Saurischia</taxon>
        <taxon>Theropoda</taxon>
        <taxon>Coelurosauria</taxon>
        <taxon>Aves</taxon>
        <taxon>Neognathae</taxon>
        <taxon>Galloanserae</taxon>
        <taxon>Anseriformes</taxon>
        <taxon>Anatidae</taxon>
        <taxon>Anatinae</taxon>
        <taxon>Anas</taxon>
    </lineage>
</organism>
<dbReference type="Proteomes" id="UP000296049">
    <property type="component" value="Unassembled WGS sequence"/>
</dbReference>
<evidence type="ECO:0000256" key="1">
    <source>
        <dbReference type="SAM" id="MobiDB-lite"/>
    </source>
</evidence>
<feature type="region of interest" description="Disordered" evidence="1">
    <location>
        <begin position="44"/>
        <end position="66"/>
    </location>
</feature>
<name>R0M555_ANAPL</name>
<feature type="compositionally biased region" description="Basic and acidic residues" evidence="1">
    <location>
        <begin position="52"/>
        <end position="65"/>
    </location>
</feature>
<sequence>MLITTKQRYLQVTDKKKKLSENTIKKLNADKAFKSHNATGFFAWSGEPGAEGDSRVATGREHNNKDNILQDVSKLESTEGNQGYSSKLYGKEEGNDRILYPAHTSVSVAQHFNPYRDNSLTFTNLQTLGPSVPDLMSLQQVSSSSQPCPPKDFVDGRLQAWCERLPKKGVLYWWDGPVLAAEQNLEGHSAQTFS</sequence>